<comment type="similarity">
    <text evidence="1">Belongs to the peptidase S1 family.</text>
</comment>
<comment type="catalytic activity">
    <reaction evidence="4">
        <text>Preferential cleavage: Arg-|-Xaa, Lys-|-Xaa.</text>
        <dbReference type="EC" id="3.4.21.4"/>
    </reaction>
</comment>
<dbReference type="GO" id="GO:0008233">
    <property type="term" value="F:peptidase activity"/>
    <property type="evidence" value="ECO:0007669"/>
    <property type="project" value="UniProtKB-KW"/>
</dbReference>
<dbReference type="CDD" id="cd00190">
    <property type="entry name" value="Tryp_SPc"/>
    <property type="match status" value="1"/>
</dbReference>
<evidence type="ECO:0000256" key="1">
    <source>
        <dbReference type="ARBA" id="ARBA00007664"/>
    </source>
</evidence>
<keyword evidence="10" id="KW-1185">Reference proteome</keyword>
<evidence type="ECO:0000256" key="3">
    <source>
        <dbReference type="ARBA" id="ARBA00023157"/>
    </source>
</evidence>
<dbReference type="EMBL" id="JAHSTP010000003">
    <property type="protein sequence ID" value="MBZ6151617.1"/>
    <property type="molecule type" value="Genomic_DNA"/>
</dbReference>
<dbReference type="Pfam" id="PF00089">
    <property type="entry name" value="Trypsin"/>
    <property type="match status" value="1"/>
</dbReference>
<evidence type="ECO:0000313" key="10">
    <source>
        <dbReference type="Proteomes" id="UP000758701"/>
    </source>
</evidence>
<organism evidence="9 10">
    <name type="scientific">Streptomyces olivaceus</name>
    <dbReference type="NCBI Taxonomy" id="47716"/>
    <lineage>
        <taxon>Bacteria</taxon>
        <taxon>Bacillati</taxon>
        <taxon>Actinomycetota</taxon>
        <taxon>Actinomycetes</taxon>
        <taxon>Kitasatosporales</taxon>
        <taxon>Streptomycetaceae</taxon>
        <taxon>Streptomyces</taxon>
    </lineage>
</organism>
<feature type="region of interest" description="Disordered" evidence="6">
    <location>
        <begin position="116"/>
        <end position="138"/>
    </location>
</feature>
<dbReference type="PANTHER" id="PTHR24276">
    <property type="entry name" value="POLYSERASE-RELATED"/>
    <property type="match status" value="1"/>
</dbReference>
<dbReference type="InterPro" id="IPR043504">
    <property type="entry name" value="Peptidase_S1_PA_chymotrypsin"/>
</dbReference>
<keyword evidence="9" id="KW-0378">Hydrolase</keyword>
<evidence type="ECO:0000313" key="9">
    <source>
        <dbReference type="EMBL" id="MBZ6151617.1"/>
    </source>
</evidence>
<reference evidence="9 10" key="1">
    <citation type="submission" date="2021-06" db="EMBL/GenBank/DDBJ databases">
        <title>Ecological speciation of a Streptomyces species isolated from different habitats and geographic origins.</title>
        <authorList>
            <person name="Wang J."/>
        </authorList>
    </citation>
    <scope>NUCLEOTIDE SEQUENCE [LARGE SCALE GENOMIC DNA]</scope>
    <source>
        <strain evidence="9 10">FXJ8.012</strain>
    </source>
</reference>
<keyword evidence="3" id="KW-1015">Disulfide bond</keyword>
<dbReference type="InterPro" id="IPR009003">
    <property type="entry name" value="Peptidase_S1_PA"/>
</dbReference>
<sequence>MNTPPKTKSDSASSSPRGGRATLFRRAVCTSGVLTALLATAVAPAHAITGGQEATRTYPFMASLQDRESGDHFCGGTLVARQWILTAKHCLLAREGDSASTYVDPRQVRVRLGSNDRTQGGRLRHGTRIVGSPEDGTPGQDVALLELDAPVGAEPASLPRAPSRPGDAVRTLGWGDHELPDSPDDPWLPLPTKLRELNTHVIDPDRCPGMSGEPIEPHELCVEALPGEGKWPQTTRSGDSGGPLLARQGGSWTVLGVVSRGSLDQHAVYGSTYAALGWIKEAVTKG</sequence>
<gene>
    <name evidence="9" type="ORF">KVH32_10585</name>
</gene>
<proteinExistence type="inferred from homology"/>
<dbReference type="InterPro" id="IPR033116">
    <property type="entry name" value="TRYPSIN_SER"/>
</dbReference>
<dbReference type="Gene3D" id="2.40.10.10">
    <property type="entry name" value="Trypsin-like serine proteases"/>
    <property type="match status" value="1"/>
</dbReference>
<dbReference type="Proteomes" id="UP000758701">
    <property type="component" value="Unassembled WGS sequence"/>
</dbReference>
<evidence type="ECO:0000256" key="5">
    <source>
        <dbReference type="ARBA" id="ARBA00038868"/>
    </source>
</evidence>
<dbReference type="EC" id="3.4.21.4" evidence="5"/>
<accession>A0ABS7W289</accession>
<dbReference type="PROSITE" id="PS50240">
    <property type="entry name" value="TRYPSIN_DOM"/>
    <property type="match status" value="1"/>
</dbReference>
<dbReference type="SMART" id="SM00020">
    <property type="entry name" value="Tryp_SPc"/>
    <property type="match status" value="1"/>
</dbReference>
<name>A0ABS7W289_STROV</name>
<keyword evidence="2" id="KW-0222">Digestion</keyword>
<feature type="domain" description="Peptidase S1" evidence="8">
    <location>
        <begin position="48"/>
        <end position="284"/>
    </location>
</feature>
<dbReference type="PROSITE" id="PS00135">
    <property type="entry name" value="TRYPSIN_SER"/>
    <property type="match status" value="1"/>
</dbReference>
<dbReference type="InterPro" id="IPR001314">
    <property type="entry name" value="Peptidase_S1A"/>
</dbReference>
<evidence type="ECO:0000256" key="6">
    <source>
        <dbReference type="SAM" id="MobiDB-lite"/>
    </source>
</evidence>
<evidence type="ECO:0000256" key="2">
    <source>
        <dbReference type="ARBA" id="ARBA00022757"/>
    </source>
</evidence>
<dbReference type="PRINTS" id="PR00722">
    <property type="entry name" value="CHYMOTRYPSIN"/>
</dbReference>
<dbReference type="InterPro" id="IPR050430">
    <property type="entry name" value="Peptidase_S1"/>
</dbReference>
<evidence type="ECO:0000259" key="8">
    <source>
        <dbReference type="PROSITE" id="PS50240"/>
    </source>
</evidence>
<protein>
    <recommendedName>
        <fullName evidence="5">trypsin</fullName>
        <ecNumber evidence="5">3.4.21.4</ecNumber>
    </recommendedName>
</protein>
<dbReference type="SUPFAM" id="SSF50494">
    <property type="entry name" value="Trypsin-like serine proteases"/>
    <property type="match status" value="1"/>
</dbReference>
<dbReference type="InterPro" id="IPR001254">
    <property type="entry name" value="Trypsin_dom"/>
</dbReference>
<dbReference type="RefSeq" id="WP_158690865.1">
    <property type="nucleotide sequence ID" value="NZ_JAHSSQ010000010.1"/>
</dbReference>
<dbReference type="PANTHER" id="PTHR24276:SF97">
    <property type="entry name" value="GH13245P2-RELATED"/>
    <property type="match status" value="1"/>
</dbReference>
<evidence type="ECO:0000256" key="4">
    <source>
        <dbReference type="ARBA" id="ARBA00036320"/>
    </source>
</evidence>
<keyword evidence="9" id="KW-0645">Protease</keyword>
<dbReference type="GO" id="GO:0006508">
    <property type="term" value="P:proteolysis"/>
    <property type="evidence" value="ECO:0007669"/>
    <property type="project" value="UniProtKB-KW"/>
</dbReference>
<feature type="chain" id="PRO_5045367273" description="trypsin" evidence="7">
    <location>
        <begin position="48"/>
        <end position="286"/>
    </location>
</feature>
<feature type="signal peptide" evidence="7">
    <location>
        <begin position="1"/>
        <end position="47"/>
    </location>
</feature>
<comment type="caution">
    <text evidence="9">The sequence shown here is derived from an EMBL/GenBank/DDBJ whole genome shotgun (WGS) entry which is preliminary data.</text>
</comment>
<evidence type="ECO:0000256" key="7">
    <source>
        <dbReference type="SAM" id="SignalP"/>
    </source>
</evidence>
<keyword evidence="7" id="KW-0732">Signal</keyword>